<feature type="chain" id="PRO_5018548237" evidence="1">
    <location>
        <begin position="28"/>
        <end position="374"/>
    </location>
</feature>
<dbReference type="Proteomes" id="UP000288587">
    <property type="component" value="Unassembled WGS sequence"/>
</dbReference>
<evidence type="ECO:0000256" key="1">
    <source>
        <dbReference type="SAM" id="SignalP"/>
    </source>
</evidence>
<dbReference type="RefSeq" id="WP_127680278.1">
    <property type="nucleotide sequence ID" value="NZ_SACM01000001.1"/>
</dbReference>
<protein>
    <submittedName>
        <fullName evidence="2">Outer membrane protein assembly factor BamC</fullName>
    </submittedName>
</protein>
<dbReference type="EMBL" id="SACM01000001">
    <property type="protein sequence ID" value="RVT87769.1"/>
    <property type="molecule type" value="Genomic_DNA"/>
</dbReference>
<keyword evidence="1" id="KW-0732">Signal</keyword>
<dbReference type="OrthoDB" id="5291099at2"/>
<dbReference type="PROSITE" id="PS51257">
    <property type="entry name" value="PROKAR_LIPOPROTEIN"/>
    <property type="match status" value="1"/>
</dbReference>
<feature type="signal peptide" evidence="1">
    <location>
        <begin position="1"/>
        <end position="27"/>
    </location>
</feature>
<dbReference type="InterPro" id="IPR042268">
    <property type="entry name" value="BamC_C"/>
</dbReference>
<reference evidence="2 3" key="1">
    <citation type="submission" date="2019-01" db="EMBL/GenBank/DDBJ databases">
        <authorList>
            <person name="Chen W.-M."/>
        </authorList>
    </citation>
    <scope>NUCLEOTIDE SEQUENCE [LARGE SCALE GENOMIC DNA]</scope>
    <source>
        <strain evidence="2 3">CCP-18</strain>
    </source>
</reference>
<keyword evidence="3" id="KW-1185">Reference proteome</keyword>
<dbReference type="AlphaFoldDB" id="A0A3S2UXZ6"/>
<dbReference type="InterPro" id="IPR010653">
    <property type="entry name" value="NlpB/DapX"/>
</dbReference>
<comment type="caution">
    <text evidence="2">The sequence shown here is derived from an EMBL/GenBank/DDBJ whole genome shotgun (WGS) entry which is preliminary data.</text>
</comment>
<proteinExistence type="predicted"/>
<sequence length="374" mass="41178">MTRFPAPRVLTLSVALALAGCSSFDGAFTSDKVDYRGQAKQTTGLEVPPDLTQLQRQAPLGRGAVSAAQLAQNPSGGAVQAPAATVAVNQVPGAELTRVGSVRVIRTSQTPEQVWATSRAFWTDLGFDLPAEQADIGVMETDWKENRAKLPKDFIRRTIGTIFDGFYSTGERDKFRTRVERVGNATEITITHRGMQEVYTSTQKDQTVWQPRPADTELEAEMLSRLLLRLGGQVTAATPEQKATVAAATPNVVEPERLDLSRVPNELVVAEDFERAWRRVGQSLDRHGFTLEDRDRRAGLFFLRYADPDKAGKEEPGFFARLFGKTDGPSTAKLRVLVKSEGNRSVVTVQNAQGQQQTDDIAKRILGLLQQDLR</sequence>
<evidence type="ECO:0000313" key="3">
    <source>
        <dbReference type="Proteomes" id="UP000288587"/>
    </source>
</evidence>
<dbReference type="Pfam" id="PF06804">
    <property type="entry name" value="Lipoprotein_18"/>
    <property type="match status" value="1"/>
</dbReference>
<organism evidence="2 3">
    <name type="scientific">Inhella crocodyli</name>
    <dbReference type="NCBI Taxonomy" id="2499851"/>
    <lineage>
        <taxon>Bacteria</taxon>
        <taxon>Pseudomonadati</taxon>
        <taxon>Pseudomonadota</taxon>
        <taxon>Betaproteobacteria</taxon>
        <taxon>Burkholderiales</taxon>
        <taxon>Sphaerotilaceae</taxon>
        <taxon>Inhella</taxon>
    </lineage>
</organism>
<gene>
    <name evidence="2" type="primary">bamC</name>
    <name evidence="2" type="ORF">EOD73_01735</name>
</gene>
<dbReference type="Gene3D" id="3.30.310.170">
    <property type="entry name" value="Outer membrane protein assembly factor BamC"/>
    <property type="match status" value="1"/>
</dbReference>
<name>A0A3S2UXZ6_9BURK</name>
<accession>A0A3S2UXZ6</accession>
<evidence type="ECO:0000313" key="2">
    <source>
        <dbReference type="EMBL" id="RVT87769.1"/>
    </source>
</evidence>